<protein>
    <submittedName>
        <fullName evidence="1">Uncharacterized protein</fullName>
    </submittedName>
</protein>
<dbReference type="EMBL" id="QTSX02003003">
    <property type="protein sequence ID" value="KAJ9072480.1"/>
    <property type="molecule type" value="Genomic_DNA"/>
</dbReference>
<accession>A0ACC2TDC4</accession>
<name>A0ACC2TDC4_9FUNG</name>
<organism evidence="1 2">
    <name type="scientific">Entomophthora muscae</name>
    <dbReference type="NCBI Taxonomy" id="34485"/>
    <lineage>
        <taxon>Eukaryota</taxon>
        <taxon>Fungi</taxon>
        <taxon>Fungi incertae sedis</taxon>
        <taxon>Zoopagomycota</taxon>
        <taxon>Entomophthoromycotina</taxon>
        <taxon>Entomophthoromycetes</taxon>
        <taxon>Entomophthorales</taxon>
        <taxon>Entomophthoraceae</taxon>
        <taxon>Entomophthora</taxon>
    </lineage>
</organism>
<evidence type="ECO:0000313" key="1">
    <source>
        <dbReference type="EMBL" id="KAJ9072480.1"/>
    </source>
</evidence>
<sequence>MNALVNILDNNLSALKGAEIIAPFIVSETPKENSQSTINNVYSKRFVTKISDVGYNVELEDSQSLVLGFLLSVPSVVPTKVPSLLPSCVGMSFNQDCQENV</sequence>
<keyword evidence="2" id="KW-1185">Reference proteome</keyword>
<evidence type="ECO:0000313" key="2">
    <source>
        <dbReference type="Proteomes" id="UP001165960"/>
    </source>
</evidence>
<reference evidence="1" key="1">
    <citation type="submission" date="2022-04" db="EMBL/GenBank/DDBJ databases">
        <title>Genome of the entomopathogenic fungus Entomophthora muscae.</title>
        <authorList>
            <person name="Elya C."/>
            <person name="Lovett B.R."/>
            <person name="Lee E."/>
            <person name="Macias A.M."/>
            <person name="Hajek A.E."/>
            <person name="De Bivort B.L."/>
            <person name="Kasson M.T."/>
            <person name="De Fine Licht H.H."/>
            <person name="Stajich J.E."/>
        </authorList>
    </citation>
    <scope>NUCLEOTIDE SEQUENCE</scope>
    <source>
        <strain evidence="1">Berkeley</strain>
    </source>
</reference>
<comment type="caution">
    <text evidence="1">The sequence shown here is derived from an EMBL/GenBank/DDBJ whole genome shotgun (WGS) entry which is preliminary data.</text>
</comment>
<proteinExistence type="predicted"/>
<gene>
    <name evidence="1" type="ORF">DSO57_1027108</name>
</gene>
<dbReference type="Proteomes" id="UP001165960">
    <property type="component" value="Unassembled WGS sequence"/>
</dbReference>